<dbReference type="GO" id="GO:0006508">
    <property type="term" value="P:proteolysis"/>
    <property type="evidence" value="ECO:0007669"/>
    <property type="project" value="InterPro"/>
</dbReference>
<gene>
    <name evidence="3" type="ORF">CMV30_18480</name>
</gene>
<accession>A0A290QBE9</accession>
<dbReference type="GO" id="GO:0008234">
    <property type="term" value="F:cysteine-type peptidase activity"/>
    <property type="evidence" value="ECO:0007669"/>
    <property type="project" value="InterPro"/>
</dbReference>
<evidence type="ECO:0000256" key="1">
    <source>
        <dbReference type="ARBA" id="ARBA00008455"/>
    </source>
</evidence>
<dbReference type="Proteomes" id="UP000217265">
    <property type="component" value="Chromosome"/>
</dbReference>
<dbReference type="Gene3D" id="3.90.70.10">
    <property type="entry name" value="Cysteine proteinases"/>
    <property type="match status" value="1"/>
</dbReference>
<dbReference type="InterPro" id="IPR038765">
    <property type="entry name" value="Papain-like_cys_pep_sf"/>
</dbReference>
<organism evidence="3 4">
    <name type="scientific">Nibricoccus aquaticus</name>
    <dbReference type="NCBI Taxonomy" id="2576891"/>
    <lineage>
        <taxon>Bacteria</taxon>
        <taxon>Pseudomonadati</taxon>
        <taxon>Verrucomicrobiota</taxon>
        <taxon>Opitutia</taxon>
        <taxon>Opitutales</taxon>
        <taxon>Opitutaceae</taxon>
        <taxon>Nibricoccus</taxon>
    </lineage>
</organism>
<dbReference type="InterPro" id="IPR000668">
    <property type="entry name" value="Peptidase_C1A_C"/>
</dbReference>
<dbReference type="KEGG" id="vbh:CMV30_18480"/>
<dbReference type="Pfam" id="PF14326">
    <property type="entry name" value="DUF4384"/>
    <property type="match status" value="1"/>
</dbReference>
<evidence type="ECO:0000313" key="4">
    <source>
        <dbReference type="Proteomes" id="UP000217265"/>
    </source>
</evidence>
<feature type="domain" description="Peptidase C1A papain C-terminal" evidence="2">
    <location>
        <begin position="105"/>
        <end position="331"/>
    </location>
</feature>
<reference evidence="3 4" key="1">
    <citation type="submission" date="2017-09" db="EMBL/GenBank/DDBJ databases">
        <title>Complete genome sequence of Verrucomicrobial strain HZ-65, isolated from freshwater.</title>
        <authorList>
            <person name="Choi A."/>
        </authorList>
    </citation>
    <scope>NUCLEOTIDE SEQUENCE [LARGE SCALE GENOMIC DNA]</scope>
    <source>
        <strain evidence="3 4">HZ-65</strain>
    </source>
</reference>
<evidence type="ECO:0000313" key="3">
    <source>
        <dbReference type="EMBL" id="ATC65773.1"/>
    </source>
</evidence>
<dbReference type="InterPro" id="IPR025660">
    <property type="entry name" value="Pept_his_AS"/>
</dbReference>
<dbReference type="OrthoDB" id="980947at2"/>
<dbReference type="Pfam" id="PF00112">
    <property type="entry name" value="Peptidase_C1"/>
    <property type="match status" value="1"/>
</dbReference>
<dbReference type="PANTHER" id="PTHR12411">
    <property type="entry name" value="CYSTEINE PROTEASE FAMILY C1-RELATED"/>
    <property type="match status" value="1"/>
</dbReference>
<dbReference type="SMART" id="SM00645">
    <property type="entry name" value="Pept_C1"/>
    <property type="match status" value="1"/>
</dbReference>
<dbReference type="AlphaFoldDB" id="A0A290QBE9"/>
<dbReference type="SUPFAM" id="SSF54001">
    <property type="entry name" value="Cysteine proteinases"/>
    <property type="match status" value="1"/>
</dbReference>
<proteinExistence type="inferred from homology"/>
<dbReference type="PROSITE" id="PS00639">
    <property type="entry name" value="THIOL_PROTEASE_HIS"/>
    <property type="match status" value="1"/>
</dbReference>
<evidence type="ECO:0000259" key="2">
    <source>
        <dbReference type="SMART" id="SM00645"/>
    </source>
</evidence>
<dbReference type="InterPro" id="IPR013128">
    <property type="entry name" value="Peptidase_C1A"/>
</dbReference>
<dbReference type="CDD" id="cd02619">
    <property type="entry name" value="Peptidase_C1"/>
    <property type="match status" value="1"/>
</dbReference>
<sequence>MHSCRFEDQNGFFFFAELGAIRRSSARSPRPRCRPFNAFLMLRPSLALRSLCLLLTLPTLFAQQPEPAAEPGTGLIFDLPSYRGTPYKATLTAESYASAPRKASLEQYCPTPGNQGQYGTCVAFAVAYHARTVLYGAQHGITDKTQLNASVFSPTFIYEQIKEAGDASCQKGTNPINALELMKTSGIARIATVPYQCGAPITSNALLEAVDYTINDYQILFMPDVTDYDTRVNTVRKSLAEGYPVVHCFTVVKSFYKAPRIWRSLPTDGGAEGQHGRHAMLIVGYDDDLDGGCFRVLNSWGPTWADGGYVWIPYTEFVKYSLGAIQVYGPRGSSGHQPAPGVTPGKSAIKTADYQLSGRLNFRLRDGTAMNAHRIVSNDSTLSAYKMDQSYSSGTRFRFFVTTNTEAYIYAFATDTTGKVNKILPFEDGMSPLVGPNSTIAFPSEKKVVRMDEQKGTDYLLVLYTDRPLNVKQVHEKLNAASGPLLSRLRSALGTRIVDPAVVKYSANDIAFDVERVAPGGIVPLMVEITHD</sequence>
<dbReference type="EMBL" id="CP023344">
    <property type="protein sequence ID" value="ATC65773.1"/>
    <property type="molecule type" value="Genomic_DNA"/>
</dbReference>
<keyword evidence="4" id="KW-1185">Reference proteome</keyword>
<dbReference type="InterPro" id="IPR025493">
    <property type="entry name" value="DUF4384"/>
</dbReference>
<protein>
    <recommendedName>
        <fullName evidence="2">Peptidase C1A papain C-terminal domain-containing protein</fullName>
    </recommendedName>
</protein>
<comment type="similarity">
    <text evidence="1">Belongs to the peptidase C1 family.</text>
</comment>
<name>A0A290QBE9_9BACT</name>